<dbReference type="RefSeq" id="WP_230527639.1">
    <property type="nucleotide sequence ID" value="NZ_JAJGAK010000003.1"/>
</dbReference>
<feature type="domain" description="DUF6531" evidence="1">
    <location>
        <begin position="25"/>
        <end position="97"/>
    </location>
</feature>
<accession>A0ABS8JJQ1</accession>
<dbReference type="InterPro" id="IPR031325">
    <property type="entry name" value="RHS_repeat"/>
</dbReference>
<reference evidence="2" key="1">
    <citation type="submission" date="2021-10" db="EMBL/GenBank/DDBJ databases">
        <authorList>
            <person name="Lyu M."/>
            <person name="Wang X."/>
            <person name="Meng X."/>
            <person name="Xu K."/>
        </authorList>
    </citation>
    <scope>NUCLEOTIDE SEQUENCE</scope>
    <source>
        <strain evidence="2">A6</strain>
    </source>
</reference>
<dbReference type="Gene3D" id="2.180.10.10">
    <property type="entry name" value="RHS repeat-associated core"/>
    <property type="match status" value="1"/>
</dbReference>
<evidence type="ECO:0000259" key="1">
    <source>
        <dbReference type="Pfam" id="PF20148"/>
    </source>
</evidence>
<name>A0ABS8JJQ1_9GAMM</name>
<dbReference type="InterPro" id="IPR045351">
    <property type="entry name" value="DUF6531"/>
</dbReference>
<evidence type="ECO:0000313" key="3">
    <source>
        <dbReference type="Proteomes" id="UP001165293"/>
    </source>
</evidence>
<dbReference type="Pfam" id="PF20148">
    <property type="entry name" value="DUF6531"/>
    <property type="match status" value="1"/>
</dbReference>
<dbReference type="EMBL" id="JAJGAK010000003">
    <property type="protein sequence ID" value="MCC8363835.1"/>
    <property type="molecule type" value="Genomic_DNA"/>
</dbReference>
<dbReference type="NCBIfam" id="TIGR01643">
    <property type="entry name" value="YD_repeat_2x"/>
    <property type="match status" value="1"/>
</dbReference>
<keyword evidence="3" id="KW-1185">Reference proteome</keyword>
<evidence type="ECO:0000313" key="2">
    <source>
        <dbReference type="EMBL" id="MCC8363835.1"/>
    </source>
</evidence>
<comment type="caution">
    <text evidence="2">The sequence shown here is derived from an EMBL/GenBank/DDBJ whole genome shotgun (WGS) entry which is preliminary data.</text>
</comment>
<dbReference type="Pfam" id="PF05593">
    <property type="entry name" value="RHS_repeat"/>
    <property type="match status" value="1"/>
</dbReference>
<gene>
    <name evidence="2" type="ORF">LK996_12200</name>
</gene>
<proteinExistence type="predicted"/>
<sequence>MRDLFGQIRLIESDCIDSAAPNQFGNPVEPATGAKREVEIDFALQGEMALYVKRTYASFGQMGTMLGGRWRTNFEMSLLVGTGTITAYRNDGSRIDFTHQTATNDWRDKNGGVARIVASGSGYTLYAPDNLVETYDTTGRVLTQKNRRGVGLTFHYAQLAHLAPSTKPMLDRVVHTSGRSVQFQWAKFGSEARVVQVTDPVGSAYKYGYDSQGRLAST</sequence>
<protein>
    <submittedName>
        <fullName evidence="2">RHS repeat protein</fullName>
    </submittedName>
</protein>
<dbReference type="Proteomes" id="UP001165293">
    <property type="component" value="Unassembled WGS sequence"/>
</dbReference>
<dbReference type="InterPro" id="IPR006530">
    <property type="entry name" value="YD"/>
</dbReference>
<organism evidence="2 3">
    <name type="scientific">Noviluteimonas lactosilytica</name>
    <dbReference type="NCBI Taxonomy" id="2888523"/>
    <lineage>
        <taxon>Bacteria</taxon>
        <taxon>Pseudomonadati</taxon>
        <taxon>Pseudomonadota</taxon>
        <taxon>Gammaproteobacteria</taxon>
        <taxon>Lysobacterales</taxon>
        <taxon>Lysobacteraceae</taxon>
        <taxon>Noviluteimonas</taxon>
    </lineage>
</organism>